<evidence type="ECO:0000313" key="10">
    <source>
        <dbReference type="EMBL" id="AUN98587.1"/>
    </source>
</evidence>
<dbReference type="SUPFAM" id="SSF81301">
    <property type="entry name" value="Nucleotidyltransferase"/>
    <property type="match status" value="1"/>
</dbReference>
<keyword evidence="2" id="KW-0819">tRNA processing</keyword>
<keyword evidence="5" id="KW-0547">Nucleotide-binding</keyword>
<dbReference type="GO" id="GO:0046872">
    <property type="term" value="F:metal ion binding"/>
    <property type="evidence" value="ECO:0007669"/>
    <property type="project" value="UniProtKB-KW"/>
</dbReference>
<dbReference type="InterPro" id="IPR050124">
    <property type="entry name" value="tRNA_CCA-adding_enzyme"/>
</dbReference>
<gene>
    <name evidence="10" type="ORF">C0V70_10840</name>
</gene>
<dbReference type="AlphaFoldDB" id="A0A2K9NSX6"/>
<dbReference type="Gene3D" id="3.30.460.10">
    <property type="entry name" value="Beta Polymerase, domain 2"/>
    <property type="match status" value="1"/>
</dbReference>
<evidence type="ECO:0000256" key="2">
    <source>
        <dbReference type="ARBA" id="ARBA00022694"/>
    </source>
</evidence>
<evidence type="ECO:0000256" key="1">
    <source>
        <dbReference type="ARBA" id="ARBA00022679"/>
    </source>
</evidence>
<evidence type="ECO:0000256" key="9">
    <source>
        <dbReference type="RuleBase" id="RU003953"/>
    </source>
</evidence>
<evidence type="ECO:0000256" key="6">
    <source>
        <dbReference type="ARBA" id="ARBA00022840"/>
    </source>
</evidence>
<organism evidence="10 11">
    <name type="scientific">Bacteriovorax stolpii</name>
    <name type="common">Bdellovibrio stolpii</name>
    <dbReference type="NCBI Taxonomy" id="960"/>
    <lineage>
        <taxon>Bacteria</taxon>
        <taxon>Pseudomonadati</taxon>
        <taxon>Bdellovibrionota</taxon>
        <taxon>Bacteriovoracia</taxon>
        <taxon>Bacteriovoracales</taxon>
        <taxon>Bacteriovoracaceae</taxon>
        <taxon>Bacteriovorax</taxon>
    </lineage>
</organism>
<keyword evidence="7" id="KW-0460">Magnesium</keyword>
<dbReference type="GO" id="GO:0008033">
    <property type="term" value="P:tRNA processing"/>
    <property type="evidence" value="ECO:0007669"/>
    <property type="project" value="UniProtKB-KW"/>
</dbReference>
<comment type="similarity">
    <text evidence="9">Belongs to the tRNA nucleotidyltransferase/poly(A) polymerase family.</text>
</comment>
<keyword evidence="1 9" id="KW-0808">Transferase</keyword>
<keyword evidence="4" id="KW-0479">Metal-binding</keyword>
<dbReference type="RefSeq" id="WP_102243878.1">
    <property type="nucleotide sequence ID" value="NZ_CP025704.1"/>
</dbReference>
<dbReference type="GO" id="GO:0003723">
    <property type="term" value="F:RNA binding"/>
    <property type="evidence" value="ECO:0007669"/>
    <property type="project" value="UniProtKB-KW"/>
</dbReference>
<dbReference type="SUPFAM" id="SSF81891">
    <property type="entry name" value="Poly A polymerase C-terminal region-like"/>
    <property type="match status" value="1"/>
</dbReference>
<keyword evidence="6" id="KW-0067">ATP-binding</keyword>
<evidence type="ECO:0000256" key="4">
    <source>
        <dbReference type="ARBA" id="ARBA00022723"/>
    </source>
</evidence>
<sequence>MMILSLFPADLKQFLSEVESSGARLCLVGGGSRDFLREGTLSNDLDFEVRGVEISALKSFFKKRGLTYTELPYDIVRLDFKGFDLEFSSPRLENPLTGNKTHHHFEVVLDKELSYDRAFARRDFTLNAIGIEFHFTKDEARVVDPYNGVRDLEEKTLREISDYFFLDSVRFLRLVRFQVKYNFNISDSIKNQMGLFDLSELSIHHFKSEMKKSKNAGAFINEFSKLVRDYQLPVKDVYKIWKNIHFSSDLETIEDLLVSVFLKRPEAAKEVAAFFSLPDKTLKDLTSFYNSYHAVLKLKKEDLIPLCQSEMDAPEVMVVLRDLKNLEDKKEWRKYFPSHLIISWDDWADECVDAELIQVTPAPLRSYLRFYQTMKRVIQ</sequence>
<evidence type="ECO:0000256" key="5">
    <source>
        <dbReference type="ARBA" id="ARBA00022741"/>
    </source>
</evidence>
<protein>
    <submittedName>
        <fullName evidence="10">Uncharacterized protein</fullName>
    </submittedName>
</protein>
<dbReference type="KEGG" id="bsto:C0V70_10840"/>
<evidence type="ECO:0000256" key="8">
    <source>
        <dbReference type="ARBA" id="ARBA00022884"/>
    </source>
</evidence>
<dbReference type="InterPro" id="IPR002646">
    <property type="entry name" value="PolA_pol_head_dom"/>
</dbReference>
<accession>A0A2K9NSX6</accession>
<dbReference type="Proteomes" id="UP000235584">
    <property type="component" value="Chromosome"/>
</dbReference>
<dbReference type="PANTHER" id="PTHR47545:SF1">
    <property type="entry name" value="MULTIFUNCTIONAL CCA PROTEIN"/>
    <property type="match status" value="1"/>
</dbReference>
<proteinExistence type="inferred from homology"/>
<dbReference type="GO" id="GO:0016779">
    <property type="term" value="F:nucleotidyltransferase activity"/>
    <property type="evidence" value="ECO:0007669"/>
    <property type="project" value="UniProtKB-KW"/>
</dbReference>
<keyword evidence="8 9" id="KW-0694">RNA-binding</keyword>
<reference evidence="10 11" key="1">
    <citation type="submission" date="2018-01" db="EMBL/GenBank/DDBJ databases">
        <title>Complete genome sequence of Bacteriovorax stolpii DSM12778.</title>
        <authorList>
            <person name="Tang B."/>
            <person name="Chang J."/>
        </authorList>
    </citation>
    <scope>NUCLEOTIDE SEQUENCE [LARGE SCALE GENOMIC DNA]</scope>
    <source>
        <strain evidence="10 11">DSM 12778</strain>
    </source>
</reference>
<dbReference type="InterPro" id="IPR043519">
    <property type="entry name" value="NT_sf"/>
</dbReference>
<keyword evidence="3" id="KW-0548">Nucleotidyltransferase</keyword>
<evidence type="ECO:0000313" key="11">
    <source>
        <dbReference type="Proteomes" id="UP000235584"/>
    </source>
</evidence>
<evidence type="ECO:0000256" key="7">
    <source>
        <dbReference type="ARBA" id="ARBA00022842"/>
    </source>
</evidence>
<dbReference type="EMBL" id="CP025704">
    <property type="protein sequence ID" value="AUN98587.1"/>
    <property type="molecule type" value="Genomic_DNA"/>
</dbReference>
<keyword evidence="11" id="KW-1185">Reference proteome</keyword>
<evidence type="ECO:0000256" key="3">
    <source>
        <dbReference type="ARBA" id="ARBA00022695"/>
    </source>
</evidence>
<name>A0A2K9NSX6_BACTC</name>
<dbReference type="Pfam" id="PF01743">
    <property type="entry name" value="PolyA_pol"/>
    <property type="match status" value="1"/>
</dbReference>
<dbReference type="PANTHER" id="PTHR47545">
    <property type="entry name" value="MULTIFUNCTIONAL CCA PROTEIN"/>
    <property type="match status" value="1"/>
</dbReference>
<dbReference type="GO" id="GO:0005524">
    <property type="term" value="F:ATP binding"/>
    <property type="evidence" value="ECO:0007669"/>
    <property type="project" value="UniProtKB-KW"/>
</dbReference>